<evidence type="ECO:0000256" key="1">
    <source>
        <dbReference type="SAM" id="MobiDB-lite"/>
    </source>
</evidence>
<name>A0A418WDH8_9PROT</name>
<dbReference type="AlphaFoldDB" id="A0A418WDH8"/>
<comment type="caution">
    <text evidence="2">The sequence shown here is derived from an EMBL/GenBank/DDBJ whole genome shotgun (WGS) entry which is preliminary data.</text>
</comment>
<organism evidence="2 3">
    <name type="scientific">Oleomonas cavernae</name>
    <dbReference type="NCBI Taxonomy" id="2320859"/>
    <lineage>
        <taxon>Bacteria</taxon>
        <taxon>Pseudomonadati</taxon>
        <taxon>Pseudomonadota</taxon>
        <taxon>Alphaproteobacteria</taxon>
        <taxon>Acetobacterales</taxon>
        <taxon>Acetobacteraceae</taxon>
        <taxon>Oleomonas</taxon>
    </lineage>
</organism>
<keyword evidence="3" id="KW-1185">Reference proteome</keyword>
<proteinExistence type="predicted"/>
<gene>
    <name evidence="2" type="ORF">D3874_14550</name>
</gene>
<feature type="compositionally biased region" description="Low complexity" evidence="1">
    <location>
        <begin position="26"/>
        <end position="35"/>
    </location>
</feature>
<dbReference type="Gene3D" id="2.60.40.3110">
    <property type="match status" value="1"/>
</dbReference>
<dbReference type="GO" id="GO:0009297">
    <property type="term" value="P:pilus assembly"/>
    <property type="evidence" value="ECO:0007669"/>
    <property type="project" value="InterPro"/>
</dbReference>
<reference evidence="2 3" key="1">
    <citation type="submission" date="2018-09" db="EMBL/GenBank/DDBJ databases">
        <authorList>
            <person name="Zhu H."/>
        </authorList>
    </citation>
    <scope>NUCLEOTIDE SEQUENCE [LARGE SCALE GENOMIC DNA]</scope>
    <source>
        <strain evidence="2 3">K1W22B-8</strain>
    </source>
</reference>
<protein>
    <submittedName>
        <fullName evidence="2">Fimbrial biogenesis outer membrane usher protein</fullName>
    </submittedName>
</protein>
<dbReference type="GO" id="GO:0015473">
    <property type="term" value="F:fimbrial usher porin activity"/>
    <property type="evidence" value="ECO:0007669"/>
    <property type="project" value="InterPro"/>
</dbReference>
<feature type="region of interest" description="Disordered" evidence="1">
    <location>
        <begin position="1"/>
        <end position="35"/>
    </location>
</feature>
<dbReference type="PANTHER" id="PTHR30451:SF5">
    <property type="entry name" value="SLR0019 PROTEIN"/>
    <property type="match status" value="1"/>
</dbReference>
<dbReference type="Pfam" id="PF00577">
    <property type="entry name" value="Usher"/>
    <property type="match status" value="1"/>
</dbReference>
<dbReference type="PANTHER" id="PTHR30451">
    <property type="entry name" value="OUTER MEMBRANE USHER PROTEIN"/>
    <property type="match status" value="1"/>
</dbReference>
<accession>A0A418WDH8</accession>
<dbReference type="InterPro" id="IPR000015">
    <property type="entry name" value="Fimb_usher"/>
</dbReference>
<evidence type="ECO:0000313" key="3">
    <source>
        <dbReference type="Proteomes" id="UP000284605"/>
    </source>
</evidence>
<sequence>MSCRDRHATGRSPGSARCRPGPRSPPKAIRAASSRSSAGIERLSAARAAVLLAALAMQPGLSRAQQPLPAGDGAAADETLFVGFEINGRPSDLAAVVRRRGGDYLIRDADLAALRLNIPDGVALEIDGDVYRLLSALQPMAVSLDEGRQVLLLSLPQTAMQATSVNFGRGPLVPPTSRDWSLFLNYDAALATTETYALGSGAVEGVLSGPYGSLTNSGLGRMRLDGGIGGGARSGDTQSTDSAVRLESTYTYDNPDNLTRLRVGDSVSGYSSFAQQVRFGGIQFSTDFNLRPGQYKFGAPGLAGYLDNDASVALYVDNVLRYTGSLPAGPFSFNDLPVTTGAGETRLVVRDLLGREQVITSSYYVSGDALAAGTQEYSYELGALRDDYGRRSFDYGDAFLSGTHRLGLTDWLTAEVHGELQADRYQLGGGPC</sequence>
<evidence type="ECO:0000313" key="2">
    <source>
        <dbReference type="EMBL" id="RJF88087.1"/>
    </source>
</evidence>
<dbReference type="Proteomes" id="UP000284605">
    <property type="component" value="Unassembled WGS sequence"/>
</dbReference>
<dbReference type="EMBL" id="QYUK01000011">
    <property type="protein sequence ID" value="RJF88087.1"/>
    <property type="molecule type" value="Genomic_DNA"/>
</dbReference>
<dbReference type="GO" id="GO:0009279">
    <property type="term" value="C:cell outer membrane"/>
    <property type="evidence" value="ECO:0007669"/>
    <property type="project" value="TreeGrafter"/>
</dbReference>